<feature type="compositionally biased region" description="Basic and acidic residues" evidence="1">
    <location>
        <begin position="149"/>
        <end position="160"/>
    </location>
</feature>
<accession>A0A4Z2JFT5</accession>
<evidence type="ECO:0000313" key="2">
    <source>
        <dbReference type="EMBL" id="TNN88664.1"/>
    </source>
</evidence>
<comment type="caution">
    <text evidence="2">The sequence shown here is derived from an EMBL/GenBank/DDBJ whole genome shotgun (WGS) entry which is preliminary data.</text>
</comment>
<reference evidence="2 3" key="1">
    <citation type="submission" date="2019-03" db="EMBL/GenBank/DDBJ databases">
        <title>First draft genome of Liparis tanakae, snailfish: a comprehensive survey of snailfish specific genes.</title>
        <authorList>
            <person name="Kim W."/>
            <person name="Song I."/>
            <person name="Jeong J.-H."/>
            <person name="Kim D."/>
            <person name="Kim S."/>
            <person name="Ryu S."/>
            <person name="Song J.Y."/>
            <person name="Lee S.K."/>
        </authorList>
    </citation>
    <scope>NUCLEOTIDE SEQUENCE [LARGE SCALE GENOMIC DNA]</scope>
    <source>
        <tissue evidence="2">Muscle</tissue>
    </source>
</reference>
<evidence type="ECO:0000256" key="1">
    <source>
        <dbReference type="SAM" id="MobiDB-lite"/>
    </source>
</evidence>
<evidence type="ECO:0000313" key="3">
    <source>
        <dbReference type="Proteomes" id="UP000314294"/>
    </source>
</evidence>
<name>A0A4Z2JFT5_9TELE</name>
<dbReference type="Proteomes" id="UP000314294">
    <property type="component" value="Unassembled WGS sequence"/>
</dbReference>
<proteinExistence type="predicted"/>
<gene>
    <name evidence="2" type="ORF">EYF80_000996</name>
</gene>
<organism evidence="2 3">
    <name type="scientific">Liparis tanakae</name>
    <name type="common">Tanaka's snailfish</name>
    <dbReference type="NCBI Taxonomy" id="230148"/>
    <lineage>
        <taxon>Eukaryota</taxon>
        <taxon>Metazoa</taxon>
        <taxon>Chordata</taxon>
        <taxon>Craniata</taxon>
        <taxon>Vertebrata</taxon>
        <taxon>Euteleostomi</taxon>
        <taxon>Actinopterygii</taxon>
        <taxon>Neopterygii</taxon>
        <taxon>Teleostei</taxon>
        <taxon>Neoteleostei</taxon>
        <taxon>Acanthomorphata</taxon>
        <taxon>Eupercaria</taxon>
        <taxon>Perciformes</taxon>
        <taxon>Cottioidei</taxon>
        <taxon>Cottales</taxon>
        <taxon>Liparidae</taxon>
        <taxon>Liparis</taxon>
    </lineage>
</organism>
<protein>
    <submittedName>
        <fullName evidence="2">Uncharacterized protein</fullName>
    </submittedName>
</protein>
<sequence length="227" mass="24898">MYILLHYDYAGTQRRLLLLLRLQNPLSYSLKSDNLAAQQKQNAGRVRYQYSPTDVTSSSSECRNVFNTLDLRTDGFASVAQSAASWSGYRRARLSPAQPGSDSQCAAKNGRREADCRPPGSWSTQLSTKEGKNGDAAVNWATVLSTLDRGNHPLHGEKGRQVSRVGGDDDEGEEPPHSPDDAAGERSERRKQSRQSDMRAESTAQGGGGRTLLHRASCVRHVIGREV</sequence>
<feature type="compositionally biased region" description="Basic and acidic residues" evidence="1">
    <location>
        <begin position="174"/>
        <end position="200"/>
    </location>
</feature>
<feature type="region of interest" description="Disordered" evidence="1">
    <location>
        <begin position="93"/>
        <end position="134"/>
    </location>
</feature>
<keyword evidence="3" id="KW-1185">Reference proteome</keyword>
<dbReference type="EMBL" id="SRLO01000004">
    <property type="protein sequence ID" value="TNN88664.1"/>
    <property type="molecule type" value="Genomic_DNA"/>
</dbReference>
<feature type="region of interest" description="Disordered" evidence="1">
    <location>
        <begin position="148"/>
        <end position="216"/>
    </location>
</feature>
<dbReference type="AlphaFoldDB" id="A0A4Z2JFT5"/>